<reference evidence="5 6" key="1">
    <citation type="submission" date="2018-03" db="EMBL/GenBank/DDBJ databases">
        <authorList>
            <person name="Fogelqvist J."/>
        </authorList>
    </citation>
    <scope>NUCLEOTIDE SEQUENCE [LARGE SCALE GENOMIC DNA]</scope>
</reference>
<evidence type="ECO:0000256" key="2">
    <source>
        <dbReference type="ARBA" id="ARBA00023043"/>
    </source>
</evidence>
<proteinExistence type="predicted"/>
<name>A0A3P3YKE1_PLABS</name>
<feature type="signal peptide" evidence="4">
    <location>
        <begin position="1"/>
        <end position="26"/>
    </location>
</feature>
<dbReference type="PROSITE" id="PS50297">
    <property type="entry name" value="ANK_REP_REGION"/>
    <property type="match status" value="1"/>
</dbReference>
<dbReference type="SUPFAM" id="SSF48403">
    <property type="entry name" value="Ankyrin repeat"/>
    <property type="match status" value="1"/>
</dbReference>
<evidence type="ECO:0000313" key="5">
    <source>
        <dbReference type="EMBL" id="SPR00240.1"/>
    </source>
</evidence>
<evidence type="ECO:0000313" key="6">
    <source>
        <dbReference type="Proteomes" id="UP000290189"/>
    </source>
</evidence>
<dbReference type="Pfam" id="PF00023">
    <property type="entry name" value="Ank"/>
    <property type="match status" value="1"/>
</dbReference>
<accession>A0A3P3YKE1</accession>
<feature type="repeat" description="ANK" evidence="3">
    <location>
        <begin position="185"/>
        <end position="218"/>
    </location>
</feature>
<dbReference type="Gene3D" id="1.25.40.20">
    <property type="entry name" value="Ankyrin repeat-containing domain"/>
    <property type="match status" value="2"/>
</dbReference>
<dbReference type="Pfam" id="PF12796">
    <property type="entry name" value="Ank_2"/>
    <property type="match status" value="2"/>
</dbReference>
<protein>
    <submittedName>
        <fullName evidence="5">Uncharacterized protein</fullName>
    </submittedName>
</protein>
<dbReference type="SMART" id="SM00248">
    <property type="entry name" value="ANK"/>
    <property type="match status" value="7"/>
</dbReference>
<keyword evidence="5" id="KW-0496">Mitochondrion</keyword>
<dbReference type="EMBL" id="OVEO01000013">
    <property type="protein sequence ID" value="SPR00240.1"/>
    <property type="molecule type" value="Genomic_DNA"/>
</dbReference>
<evidence type="ECO:0000256" key="4">
    <source>
        <dbReference type="SAM" id="SignalP"/>
    </source>
</evidence>
<evidence type="ECO:0000256" key="1">
    <source>
        <dbReference type="ARBA" id="ARBA00022737"/>
    </source>
</evidence>
<organism evidence="5 6">
    <name type="scientific">Plasmodiophora brassicae</name>
    <name type="common">Clubroot disease agent</name>
    <dbReference type="NCBI Taxonomy" id="37360"/>
    <lineage>
        <taxon>Eukaryota</taxon>
        <taxon>Sar</taxon>
        <taxon>Rhizaria</taxon>
        <taxon>Endomyxa</taxon>
        <taxon>Phytomyxea</taxon>
        <taxon>Plasmodiophorida</taxon>
        <taxon>Plasmodiophoridae</taxon>
        <taxon>Plasmodiophora</taxon>
    </lineage>
</organism>
<feature type="chain" id="PRO_5018031720" evidence="4">
    <location>
        <begin position="27"/>
        <end position="407"/>
    </location>
</feature>
<evidence type="ECO:0000256" key="3">
    <source>
        <dbReference type="PROSITE-ProRule" id="PRU00023"/>
    </source>
</evidence>
<sequence>MSISNRLGSHRMPVVALLILTATLLAGRILQAADVAIVPGDTRGIPRNQWPAIAALRGQPAFMSAVDSAPGLARLKWIAHDKMRKEIVTQLHEHLFTGKAQDSEVAHLIGKEQWDTRQTLLHWAASEGETEIVQFLLSAPGVTANVVDGTHGRAPLHCASRQGQRPTMELLLAARGIQVNARDWKQRTPLHLAVISGQDDAVMALVNADSIDVTAVDEDGKSPLQHAMEGWRRAKPSSARQHIIKVLIRFGAGFGPMSDVTPLYWAVHHDHSDIVELLLKMEGVDVNEGGGNQPLCEAVMQDRPHLVTMLLEHENIDVNAGHPLLLAVQIRHLRIARMLAQHPRLDVTSQGFQQALQMAERYGYTQLVSLMNDRCSRRKLSRSLTSGLFKNPCFSMDSVHDVHRPAQ</sequence>
<dbReference type="PANTHER" id="PTHR24126:SF14">
    <property type="entry name" value="ANK_REP_REGION DOMAIN-CONTAINING PROTEIN"/>
    <property type="match status" value="1"/>
</dbReference>
<dbReference type="Proteomes" id="UP000290189">
    <property type="component" value="Unassembled WGS sequence"/>
</dbReference>
<keyword evidence="1" id="KW-0677">Repeat</keyword>
<gene>
    <name evidence="5" type="ORF">PLBR_LOCUS7455</name>
</gene>
<keyword evidence="2 3" id="KW-0040">ANK repeat</keyword>
<dbReference type="InterPro" id="IPR036770">
    <property type="entry name" value="Ankyrin_rpt-contain_sf"/>
</dbReference>
<dbReference type="PROSITE" id="PS50088">
    <property type="entry name" value="ANK_REPEAT"/>
    <property type="match status" value="2"/>
</dbReference>
<dbReference type="PANTHER" id="PTHR24126">
    <property type="entry name" value="ANKYRIN REPEAT, PH AND SEC7 DOMAIN CONTAINING PROTEIN SECG-RELATED"/>
    <property type="match status" value="1"/>
</dbReference>
<dbReference type="InterPro" id="IPR002110">
    <property type="entry name" value="Ankyrin_rpt"/>
</dbReference>
<dbReference type="AlphaFoldDB" id="A0A3P3YKE1"/>
<keyword evidence="4" id="KW-0732">Signal</keyword>
<feature type="repeat" description="ANK" evidence="3">
    <location>
        <begin position="151"/>
        <end position="184"/>
    </location>
</feature>
<geneLocation type="mitochondrion" evidence="5"/>